<evidence type="ECO:0000256" key="2">
    <source>
        <dbReference type="ARBA" id="ARBA00022679"/>
    </source>
</evidence>
<dbReference type="PROSITE" id="PS00375">
    <property type="entry name" value="UDPGT"/>
    <property type="match status" value="3"/>
</dbReference>
<sequence>MEGQNCCQNGNQKGQKSAQVAVVMVPLPAQGHLNQFLHLSHHLVASYGIPVHYAGSAIHNRQAKLRLHGWEPETSNRIEFHDLQLPPYSSPSPNPNAPTRFPAHLQPLFDASMQLREPLFQVCRDLSTKFRRIVIIHDSIVGSIVQDVKLIPNAEAYVLVPTSAFQTSMGIWEILTEKPFQLDPDIPTNIPSNEGCFTSEFLDFAYKQMELLDFQSGRLFNTCRVIEARYLELLERLPIYGNMKTFAIGPLNPVEIRRTSEKQRHECLEWLDKQEENSVIYVSFGSTTAMTDEQITELAKGLEQSRQKFIWVLRKADKGDVFTGEEEGMPQQPEGYEERVKDRGMVVRDWAPQLEILGHPSTGGFMSHCGWNSCMESISMGVPVVAWPMHSDQPRNATLLTEVLRIGLLIKDCVHLAELVTSDTIEDAVRRLMTSQEGEEMKKKAAKLGEAPQMEGQDCCLNGNQNSQKIAQVAIVVVPFPAQGHLNQLLHLSHVISSYGVPVHYAGSATHNRQAKLRLQGWDPETSRKIEFHDLQLPPYSSPPPNPNASMHFPAHLHPLLDASMHLRDPMFQLLQDLSTKFRRIVIIHDILMASVAQDVKLIPNAEAYVFFPSSVFTLFIGTYESQTEKPFPLDFDISPCSLSNESCQTPEFENFVSKQLEFQDFQYGILFNTCRAIEGMYLELLGRLPINANIKNFAIGPLNPVENKSSGEKQRHECLKWLDKQELNSVIYVSFGSTTSMTDQQIRELAKGLEHSGQKFLWVLRRADKGDVFAEDEEGRPQSPEGYEERVKNRGVVVKDWAPQLEILGHPSTGGFMSHCGWNSCIESISMGVPIAAWPMHSDQPRNAILTTEVLRTGTMVRDWAHQAELVTSNTIQDVVRRLMRSKEGKEMRERAVELSEAVRASVAEGGASRQPADVVDSSIYSQRKRQDYITAFFPSNSLNPNICSKMELQDCSQNGNQNGQKTAQVAVVMVPLPMQSHLNQLLHLSHLITAYGIPVHFAGSAIHNHQAKLRLHGWDLETSRKIEFNDLPLPPYSSSHLNPNASTRFPAHFVPLFNTAMHLRDPISQLLQDLSTKFSRIVVIHDILMASVVQDVKLIPNAEAYSLVPISAFSMFTSIWESLTEKPFQLDSDIPTCPFVCSVPQEVNDFISKQCEFHDFQSGTLFNTSRLIEGKYLELLERLPSNAGKKNFAVGPFNPLQMKSENEKHRHECLEWLDKQEADSVMYISFGSTTSMTTEEIRELAKGLEQSEQKFIWVLRTADKADIFADEGEEPQLPEGYEERMKNRGMIVRDWAPQLEILGHPSTGGFMSHCGWNSCIESISMGVPIAAWPIHSEQPRNAIFVTEALRIGMLVTDWAHEAQQPEPVTSDTIEDVVRRLMTSTEGEKIRKRAAELGAAIRGSVADGGASRLEMESFIAHITR</sequence>
<dbReference type="InterPro" id="IPR035595">
    <property type="entry name" value="UDP_glycos_trans_CS"/>
</dbReference>
<comment type="caution">
    <text evidence="7">The sequence shown here is derived from an EMBL/GenBank/DDBJ whole genome shotgun (WGS) entry which is preliminary data.</text>
</comment>
<dbReference type="SUPFAM" id="SSF53756">
    <property type="entry name" value="UDP-Glycosyltransferase/glycogen phosphorylase"/>
    <property type="match status" value="3"/>
</dbReference>
<feature type="domain" description="Glycosyltransferase N-terminal" evidence="6">
    <location>
        <begin position="970"/>
        <end position="1201"/>
    </location>
</feature>
<feature type="domain" description="Glycosyltransferase N-terminal" evidence="6">
    <location>
        <begin position="472"/>
        <end position="705"/>
    </location>
</feature>
<dbReference type="CDD" id="cd03784">
    <property type="entry name" value="GT1_Gtf-like"/>
    <property type="match status" value="3"/>
</dbReference>
<dbReference type="InterPro" id="IPR058980">
    <property type="entry name" value="Glyco_transf_N"/>
</dbReference>
<dbReference type="GO" id="GO:0050404">
    <property type="term" value="F:zeatin O-beta-D-xylosyltransferase activity"/>
    <property type="evidence" value="ECO:0007669"/>
    <property type="project" value="UniProtKB-ARBA"/>
</dbReference>
<organism evidence="7 8">
    <name type="scientific">Carnegiea gigantea</name>
    <dbReference type="NCBI Taxonomy" id="171969"/>
    <lineage>
        <taxon>Eukaryota</taxon>
        <taxon>Viridiplantae</taxon>
        <taxon>Streptophyta</taxon>
        <taxon>Embryophyta</taxon>
        <taxon>Tracheophyta</taxon>
        <taxon>Spermatophyta</taxon>
        <taxon>Magnoliopsida</taxon>
        <taxon>eudicotyledons</taxon>
        <taxon>Gunneridae</taxon>
        <taxon>Pentapetalae</taxon>
        <taxon>Caryophyllales</taxon>
        <taxon>Cactineae</taxon>
        <taxon>Cactaceae</taxon>
        <taxon>Cactoideae</taxon>
        <taxon>Echinocereeae</taxon>
        <taxon>Carnegiea</taxon>
    </lineage>
</organism>
<evidence type="ECO:0000256" key="1">
    <source>
        <dbReference type="ARBA" id="ARBA00009995"/>
    </source>
</evidence>
<evidence type="ECO:0000256" key="3">
    <source>
        <dbReference type="ARBA" id="ARBA00051296"/>
    </source>
</evidence>
<dbReference type="PANTHER" id="PTHR48044:SF22">
    <property type="entry name" value="GLYCOSYLTRANSFERASE"/>
    <property type="match status" value="1"/>
</dbReference>
<evidence type="ECO:0000313" key="7">
    <source>
        <dbReference type="EMBL" id="KAJ8449833.1"/>
    </source>
</evidence>
<protein>
    <recommendedName>
        <fullName evidence="4">2-hydroxyflavanone C-glucosyltransferase</fullName>
        <ecNumber evidence="4">2.4.1.360</ecNumber>
    </recommendedName>
    <alternativeName>
        <fullName evidence="5">UDP-glucose:2-hydroxyflavanone C-glucosyltransferase</fullName>
    </alternativeName>
</protein>
<dbReference type="GO" id="GO:0009690">
    <property type="term" value="P:cytokinin metabolic process"/>
    <property type="evidence" value="ECO:0007669"/>
    <property type="project" value="UniProtKB-ARBA"/>
</dbReference>
<feature type="domain" description="Glycosyltransferase N-terminal" evidence="6">
    <location>
        <begin position="19"/>
        <end position="253"/>
    </location>
</feature>
<dbReference type="Pfam" id="PF00201">
    <property type="entry name" value="UDPGT"/>
    <property type="match status" value="3"/>
</dbReference>
<dbReference type="InterPro" id="IPR002213">
    <property type="entry name" value="UDP_glucos_trans"/>
</dbReference>
<evidence type="ECO:0000256" key="4">
    <source>
        <dbReference type="ARBA" id="ARBA00066896"/>
    </source>
</evidence>
<dbReference type="Gene3D" id="3.40.50.2000">
    <property type="entry name" value="Glycogen Phosphorylase B"/>
    <property type="match status" value="6"/>
</dbReference>
<dbReference type="PANTHER" id="PTHR48044">
    <property type="entry name" value="GLYCOSYLTRANSFERASE"/>
    <property type="match status" value="1"/>
</dbReference>
<dbReference type="GO" id="GO:0120514">
    <property type="term" value="F:2-hydroxyflavanone C-glucosyltransferase activity"/>
    <property type="evidence" value="ECO:0007669"/>
    <property type="project" value="UniProtKB-EC"/>
</dbReference>
<keyword evidence="8" id="KW-1185">Reference proteome</keyword>
<dbReference type="EMBL" id="JAKOGI010000019">
    <property type="protein sequence ID" value="KAJ8449833.1"/>
    <property type="molecule type" value="Genomic_DNA"/>
</dbReference>
<dbReference type="FunFam" id="3.40.50.2000:FF:000238">
    <property type="entry name" value="Glycosyltransferase"/>
    <property type="match status" value="3"/>
</dbReference>
<dbReference type="FunFam" id="3.40.50.2000:FF:000060">
    <property type="entry name" value="Glycosyltransferase"/>
    <property type="match status" value="3"/>
</dbReference>
<evidence type="ECO:0000313" key="8">
    <source>
        <dbReference type="Proteomes" id="UP001153076"/>
    </source>
</evidence>
<comment type="catalytic activity">
    <reaction evidence="3">
        <text>a 3'-hydro-2'-hydroxy-beta-oxodihydrochalcone + UDP-alpha-D-glucose = a 3'-(beta-D-glucopyranosyl)-2'-hydroxy-beta-oxodihydrochalcone + UDP + H(+)</text>
        <dbReference type="Rhea" id="RHEA:51504"/>
        <dbReference type="ChEBI" id="CHEBI:15378"/>
        <dbReference type="ChEBI" id="CHEBI:58223"/>
        <dbReference type="ChEBI" id="CHEBI:58885"/>
        <dbReference type="ChEBI" id="CHEBI:142482"/>
        <dbReference type="ChEBI" id="CHEBI:142483"/>
        <dbReference type="EC" id="2.4.1.360"/>
    </reaction>
    <physiologicalReaction direction="left-to-right" evidence="3">
        <dbReference type="Rhea" id="RHEA:51505"/>
    </physiologicalReaction>
</comment>
<dbReference type="OrthoDB" id="5835829at2759"/>
<gene>
    <name evidence="7" type="ORF">Cgig2_001489</name>
</gene>
<proteinExistence type="inferred from homology"/>
<dbReference type="Proteomes" id="UP001153076">
    <property type="component" value="Unassembled WGS sequence"/>
</dbReference>
<name>A0A9Q1QP04_9CARY</name>
<comment type="similarity">
    <text evidence="1">Belongs to the UDP-glycosyltransferase family.</text>
</comment>
<keyword evidence="2" id="KW-0808">Transferase</keyword>
<dbReference type="Pfam" id="PF26168">
    <property type="entry name" value="Glyco_transf_N"/>
    <property type="match status" value="3"/>
</dbReference>
<reference evidence="7" key="1">
    <citation type="submission" date="2022-04" db="EMBL/GenBank/DDBJ databases">
        <title>Carnegiea gigantea Genome sequencing and assembly v2.</title>
        <authorList>
            <person name="Copetti D."/>
            <person name="Sanderson M.J."/>
            <person name="Burquez A."/>
            <person name="Wojciechowski M.F."/>
        </authorList>
    </citation>
    <scope>NUCLEOTIDE SEQUENCE</scope>
    <source>
        <strain evidence="7">SGP5-SGP5p</strain>
        <tissue evidence="7">Aerial part</tissue>
    </source>
</reference>
<evidence type="ECO:0000259" key="6">
    <source>
        <dbReference type="Pfam" id="PF26168"/>
    </source>
</evidence>
<evidence type="ECO:0000256" key="5">
    <source>
        <dbReference type="ARBA" id="ARBA00082568"/>
    </source>
</evidence>
<dbReference type="EC" id="2.4.1.360" evidence="4"/>
<accession>A0A9Q1QP04</accession>